<dbReference type="RefSeq" id="WP_254745022.1">
    <property type="nucleotide sequence ID" value="NZ_JANCLU010000020.1"/>
</dbReference>
<comment type="caution">
    <text evidence="4">The sequence shown here is derived from an EMBL/GenBank/DDBJ whole genome shotgun (WGS) entry which is preliminary data.</text>
</comment>
<proteinExistence type="predicted"/>
<name>A0ABT1LG15_9HYPH</name>
<dbReference type="Pfam" id="PF02225">
    <property type="entry name" value="PA"/>
    <property type="match status" value="1"/>
</dbReference>
<dbReference type="Gene3D" id="3.40.630.10">
    <property type="entry name" value="Zn peptidases"/>
    <property type="match status" value="1"/>
</dbReference>
<feature type="domain" description="Peptidase M28" evidence="3">
    <location>
        <begin position="219"/>
        <end position="426"/>
    </location>
</feature>
<feature type="domain" description="PA" evidence="2">
    <location>
        <begin position="99"/>
        <end position="190"/>
    </location>
</feature>
<evidence type="ECO:0000313" key="5">
    <source>
        <dbReference type="Proteomes" id="UP001205890"/>
    </source>
</evidence>
<dbReference type="PANTHER" id="PTHR10404:SF46">
    <property type="entry name" value="VACUOLAR PROTEIN SORTING-ASSOCIATED PROTEIN 70"/>
    <property type="match status" value="1"/>
</dbReference>
<dbReference type="EMBL" id="JANCLU010000020">
    <property type="protein sequence ID" value="MCP8940374.1"/>
    <property type="molecule type" value="Genomic_DNA"/>
</dbReference>
<feature type="coiled-coil region" evidence="1">
    <location>
        <begin position="472"/>
        <end position="506"/>
    </location>
</feature>
<dbReference type="SUPFAM" id="SSF52025">
    <property type="entry name" value="PA domain"/>
    <property type="match status" value="1"/>
</dbReference>
<dbReference type="SUPFAM" id="SSF53187">
    <property type="entry name" value="Zn-dependent exopeptidases"/>
    <property type="match status" value="1"/>
</dbReference>
<dbReference type="InterPro" id="IPR003137">
    <property type="entry name" value="PA_domain"/>
</dbReference>
<evidence type="ECO:0000256" key="1">
    <source>
        <dbReference type="SAM" id="Coils"/>
    </source>
</evidence>
<evidence type="ECO:0000313" key="4">
    <source>
        <dbReference type="EMBL" id="MCP8940374.1"/>
    </source>
</evidence>
<dbReference type="InterPro" id="IPR039373">
    <property type="entry name" value="Peptidase_M28B"/>
</dbReference>
<dbReference type="Proteomes" id="UP001205890">
    <property type="component" value="Unassembled WGS sequence"/>
</dbReference>
<gene>
    <name evidence="4" type="ORF">NK718_17745</name>
</gene>
<reference evidence="4 5" key="1">
    <citation type="submission" date="2022-07" db="EMBL/GenBank/DDBJ databases">
        <authorList>
            <person name="Li W.-J."/>
            <person name="Deng Q.-Q."/>
        </authorList>
    </citation>
    <scope>NUCLEOTIDE SEQUENCE [LARGE SCALE GENOMIC DNA]</scope>
    <source>
        <strain evidence="4 5">SYSU M60028</strain>
    </source>
</reference>
<evidence type="ECO:0000259" key="3">
    <source>
        <dbReference type="Pfam" id="PF04389"/>
    </source>
</evidence>
<dbReference type="InterPro" id="IPR007484">
    <property type="entry name" value="Peptidase_M28"/>
</dbReference>
<organism evidence="4 5">
    <name type="scientific">Alsobacter ponti</name>
    <dbReference type="NCBI Taxonomy" id="2962936"/>
    <lineage>
        <taxon>Bacteria</taxon>
        <taxon>Pseudomonadati</taxon>
        <taxon>Pseudomonadota</taxon>
        <taxon>Alphaproteobacteria</taxon>
        <taxon>Hyphomicrobiales</taxon>
        <taxon>Alsobacteraceae</taxon>
        <taxon>Alsobacter</taxon>
    </lineage>
</organism>
<keyword evidence="1" id="KW-0175">Coiled coil</keyword>
<keyword evidence="5" id="KW-1185">Reference proteome</keyword>
<sequence>MSSIDAEARDLVSETHLMGTCAALCALGEKVAGKPEEEQACKVLTDALASYGIETTVHRFQSYISHPVSAALSLMTQDGPLSIQAVGVAFGLSTPAGGVTAPLVDVGDGDAAGYVGKDVKGKIALVGKLPSPHNALLAAQHGAIGMVSMSAGKQRHKMIITPVWGTPEFDQTASIPKLHVVSISGVDGARIREALAKGPVTATLEAEVETSWREVRLPVAEIKGSEPEFLLVGAHYCSWFDGSTDNVTGDACVLELARVIKQFEGKLRYGVKLAWWPGHSHGRYSGSTWFADTFFDDLHDHAIVYFNIDSPGVRGATVYVPRHQMAEVGDFNEAMTKEITGWSTMTSGKAQLAIGKRGDKYVSATRPSRAADQSFWGIGLSSMSVYSMLTPDHPDRDPNVGGSGGAWWWHSEHETIDKIDPAILAQDTRLYASILLRMATADVLPFRPSAIAQDYLDSLREYRETAGDRFDFSAAEAAVRDYRRAAETLEERLRGVNDDAITAEANRLFLRLTRTLNPVLYQDLPGHLHDPALGSRSLPSLKAALTLAGMDPASDRYRFTVAGLRRRLNHVVLQVKQANALIDAFLARPEVTRLAG</sequence>
<dbReference type="Gene3D" id="3.50.30.30">
    <property type="match status" value="1"/>
</dbReference>
<protein>
    <submittedName>
        <fullName evidence="4">M28 family peptidase</fullName>
    </submittedName>
</protein>
<evidence type="ECO:0000259" key="2">
    <source>
        <dbReference type="Pfam" id="PF02225"/>
    </source>
</evidence>
<dbReference type="InterPro" id="IPR046450">
    <property type="entry name" value="PA_dom_sf"/>
</dbReference>
<accession>A0ABT1LG15</accession>
<dbReference type="Pfam" id="PF04389">
    <property type="entry name" value="Peptidase_M28"/>
    <property type="match status" value="1"/>
</dbReference>
<dbReference type="PANTHER" id="PTHR10404">
    <property type="entry name" value="N-ACETYLATED-ALPHA-LINKED ACIDIC DIPEPTIDASE"/>
    <property type="match status" value="1"/>
</dbReference>